<keyword evidence="1" id="KW-0472">Membrane</keyword>
<comment type="caution">
    <text evidence="3">The sequence shown here is derived from an EMBL/GenBank/DDBJ whole genome shotgun (WGS) entry which is preliminary data.</text>
</comment>
<evidence type="ECO:0000313" key="2">
    <source>
        <dbReference type="EMBL" id="CAE8622634.1"/>
    </source>
</evidence>
<dbReference type="AlphaFoldDB" id="A0A813KNR8"/>
<reference evidence="3" key="1">
    <citation type="submission" date="2021-02" db="EMBL/GenBank/DDBJ databases">
        <authorList>
            <person name="Dougan E. K."/>
            <person name="Rhodes N."/>
            <person name="Thang M."/>
            <person name="Chan C."/>
        </authorList>
    </citation>
    <scope>NUCLEOTIDE SEQUENCE</scope>
</reference>
<dbReference type="Proteomes" id="UP000626109">
    <property type="component" value="Unassembled WGS sequence"/>
</dbReference>
<proteinExistence type="predicted"/>
<keyword evidence="1" id="KW-0812">Transmembrane</keyword>
<sequence length="117" mass="12798">MSHCSQGGGLLPSLEGEEPFIHNVATSVALMLAALPIAAYPGRAHPVAHRATFSCGLHEFIEIEVTMYRVAPQCLQLNFVRDAAKYGGRRTSSNELQTSFQSFITLKSSVFRWCPTA</sequence>
<keyword evidence="1" id="KW-1133">Transmembrane helix</keyword>
<evidence type="ECO:0000313" key="3">
    <source>
        <dbReference type="EMBL" id="CAE8707937.1"/>
    </source>
</evidence>
<feature type="transmembrane region" description="Helical" evidence="1">
    <location>
        <begin position="20"/>
        <end position="40"/>
    </location>
</feature>
<evidence type="ECO:0000256" key="1">
    <source>
        <dbReference type="SAM" id="Phobius"/>
    </source>
</evidence>
<dbReference type="EMBL" id="CAJNNW010031538">
    <property type="protein sequence ID" value="CAE8707937.1"/>
    <property type="molecule type" value="Genomic_DNA"/>
</dbReference>
<evidence type="ECO:0000313" key="4">
    <source>
        <dbReference type="Proteomes" id="UP000626109"/>
    </source>
</evidence>
<name>A0A813KNR8_POLGL</name>
<protein>
    <submittedName>
        <fullName evidence="3">Uncharacterized protein</fullName>
    </submittedName>
</protein>
<dbReference type="EMBL" id="CAJNNW010000050">
    <property type="protein sequence ID" value="CAE8622634.1"/>
    <property type="molecule type" value="Genomic_DNA"/>
</dbReference>
<accession>A0A813KNR8</accession>
<organism evidence="3 4">
    <name type="scientific">Polarella glacialis</name>
    <name type="common">Dinoflagellate</name>
    <dbReference type="NCBI Taxonomy" id="89957"/>
    <lineage>
        <taxon>Eukaryota</taxon>
        <taxon>Sar</taxon>
        <taxon>Alveolata</taxon>
        <taxon>Dinophyceae</taxon>
        <taxon>Suessiales</taxon>
        <taxon>Suessiaceae</taxon>
        <taxon>Polarella</taxon>
    </lineage>
</organism>
<gene>
    <name evidence="3" type="ORF">PGLA2088_LOCUS34723</name>
    <name evidence="2" type="ORF">PGLA2088_LOCUS73</name>
</gene>